<dbReference type="InterPro" id="IPR050390">
    <property type="entry name" value="C5-Methyltransferase"/>
</dbReference>
<evidence type="ECO:0000256" key="1">
    <source>
        <dbReference type="ARBA" id="ARBA00022603"/>
    </source>
</evidence>
<organism evidence="10 11">
    <name type="scientific">Odoribacter splanchnicus</name>
    <dbReference type="NCBI Taxonomy" id="28118"/>
    <lineage>
        <taxon>Bacteria</taxon>
        <taxon>Pseudomonadati</taxon>
        <taxon>Bacteroidota</taxon>
        <taxon>Bacteroidia</taxon>
        <taxon>Bacteroidales</taxon>
        <taxon>Odoribacteraceae</taxon>
        <taxon>Odoribacter</taxon>
    </lineage>
</organism>
<keyword evidence="3 6" id="KW-0949">S-adenosyl-L-methionine</keyword>
<dbReference type="InterPro" id="IPR001525">
    <property type="entry name" value="C5_MeTfrase"/>
</dbReference>
<dbReference type="PROSITE" id="PS00094">
    <property type="entry name" value="C5_MTASE_1"/>
    <property type="match status" value="1"/>
</dbReference>
<dbReference type="PROSITE" id="PS51679">
    <property type="entry name" value="SAM_MT_C5"/>
    <property type="match status" value="1"/>
</dbReference>
<dbReference type="Gene3D" id="3.40.50.150">
    <property type="entry name" value="Vaccinia Virus protein VP39"/>
    <property type="match status" value="1"/>
</dbReference>
<evidence type="ECO:0000313" key="10">
    <source>
        <dbReference type="EMBL" id="RGY02616.1"/>
    </source>
</evidence>
<dbReference type="InterPro" id="IPR029063">
    <property type="entry name" value="SAM-dependent_MTases_sf"/>
</dbReference>
<keyword evidence="1 6" id="KW-0489">Methyltransferase</keyword>
<dbReference type="Gene3D" id="3.90.120.10">
    <property type="entry name" value="DNA Methylase, subunit A, domain 2"/>
    <property type="match status" value="1"/>
</dbReference>
<keyword evidence="4" id="KW-0680">Restriction system</keyword>
<dbReference type="InterPro" id="IPR031303">
    <property type="entry name" value="C5_meth_CS"/>
</dbReference>
<proteinExistence type="inferred from homology"/>
<dbReference type="GO" id="GO:0044027">
    <property type="term" value="P:negative regulation of gene expression via chromosomal CpG island methylation"/>
    <property type="evidence" value="ECO:0007669"/>
    <property type="project" value="TreeGrafter"/>
</dbReference>
<dbReference type="PANTHER" id="PTHR10629:SF52">
    <property type="entry name" value="DNA (CYTOSINE-5)-METHYLTRANSFERASE 1"/>
    <property type="match status" value="1"/>
</dbReference>
<comment type="caution">
    <text evidence="10">The sequence shown here is derived from an EMBL/GenBank/DDBJ whole genome shotgun (WGS) entry which is preliminary data.</text>
</comment>
<dbReference type="PROSITE" id="PS00095">
    <property type="entry name" value="C5_MTASE_2"/>
    <property type="match status" value="1"/>
</dbReference>
<sequence length="376" mass="42139">MLRIGNKKIKVVDLFCGIGGLSYGFVKKGFDVVAGFDIDDTCRYAFEENNRGRFFNQDVNTVTKEQLDELFEKADIKILAGCAPCQPFSSYAFKVKEKDRNKFGLLYAFGRLVQEVKPEIVTMENVLQILSFKQAPVLEDFIKTLENEGYRVSVNKVFCPDYGIPQTRKRLVLLASRLGDISLLEKTHKPENYVTVRDVIGNLPAINAGETCESDPLHTARKLTALNMKRIKATPYGGGWKDWPEELILNCHKKGTGKTFGSVYGRMLWDEPSPTITTLCTGIGNGRFGHPEQDRALSLREAALLQTFPVDYRFFPDTETFSLRNVSRYIGNAVPPLLGEVIAESIKRHLKTYKEKLSGSYPSDVDKAKVTVGAIG</sequence>
<accession>A0A413I564</accession>
<dbReference type="InterPro" id="IPR018117">
    <property type="entry name" value="C5_DNA_meth_AS"/>
</dbReference>
<evidence type="ECO:0000256" key="6">
    <source>
        <dbReference type="PROSITE-ProRule" id="PRU01016"/>
    </source>
</evidence>
<dbReference type="GO" id="GO:0003677">
    <property type="term" value="F:DNA binding"/>
    <property type="evidence" value="ECO:0007669"/>
    <property type="project" value="TreeGrafter"/>
</dbReference>
<evidence type="ECO:0000256" key="7">
    <source>
        <dbReference type="RuleBase" id="RU000416"/>
    </source>
</evidence>
<dbReference type="Proteomes" id="UP001212263">
    <property type="component" value="Unassembled WGS sequence"/>
</dbReference>
<evidence type="ECO:0000313" key="9">
    <source>
        <dbReference type="EMBL" id="MDB9224549.1"/>
    </source>
</evidence>
<dbReference type="EMBL" id="QSCO01000045">
    <property type="protein sequence ID" value="RGY02616.1"/>
    <property type="molecule type" value="Genomic_DNA"/>
</dbReference>
<dbReference type="PRINTS" id="PR00105">
    <property type="entry name" value="C5METTRFRASE"/>
</dbReference>
<dbReference type="GO" id="GO:0003886">
    <property type="term" value="F:DNA (cytosine-5-)-methyltransferase activity"/>
    <property type="evidence" value="ECO:0007669"/>
    <property type="project" value="UniProtKB-EC"/>
</dbReference>
<dbReference type="RefSeq" id="WP_118104941.1">
    <property type="nucleotide sequence ID" value="NZ_BAABYK010000001.1"/>
</dbReference>
<evidence type="ECO:0000256" key="8">
    <source>
        <dbReference type="RuleBase" id="RU000417"/>
    </source>
</evidence>
<dbReference type="GO" id="GO:0032259">
    <property type="term" value="P:methylation"/>
    <property type="evidence" value="ECO:0007669"/>
    <property type="project" value="UniProtKB-KW"/>
</dbReference>
<evidence type="ECO:0000256" key="5">
    <source>
        <dbReference type="ARBA" id="ARBA00047422"/>
    </source>
</evidence>
<dbReference type="PANTHER" id="PTHR10629">
    <property type="entry name" value="CYTOSINE-SPECIFIC METHYLTRANSFERASE"/>
    <property type="match status" value="1"/>
</dbReference>
<dbReference type="AlphaFoldDB" id="A0A413I564"/>
<evidence type="ECO:0000256" key="2">
    <source>
        <dbReference type="ARBA" id="ARBA00022679"/>
    </source>
</evidence>
<reference evidence="9" key="2">
    <citation type="submission" date="2023-01" db="EMBL/GenBank/DDBJ databases">
        <title>Human gut microbiome strain richness.</title>
        <authorList>
            <person name="Chen-Liaw A."/>
        </authorList>
    </citation>
    <scope>NUCLEOTIDE SEQUENCE</scope>
    <source>
        <strain evidence="9">RTP21484st1_B7_RTP21484_190118</strain>
    </source>
</reference>
<name>A0A413I564_9BACT</name>
<gene>
    <name evidence="10" type="ORF">DXA53_19440</name>
    <name evidence="9" type="ORF">PN645_16325</name>
</gene>
<dbReference type="EMBL" id="JAQMRD010000027">
    <property type="protein sequence ID" value="MDB9224549.1"/>
    <property type="molecule type" value="Genomic_DNA"/>
</dbReference>
<comment type="catalytic activity">
    <reaction evidence="5 8">
        <text>a 2'-deoxycytidine in DNA + S-adenosyl-L-methionine = a 5-methyl-2'-deoxycytidine in DNA + S-adenosyl-L-homocysteine + H(+)</text>
        <dbReference type="Rhea" id="RHEA:13681"/>
        <dbReference type="Rhea" id="RHEA-COMP:11369"/>
        <dbReference type="Rhea" id="RHEA-COMP:11370"/>
        <dbReference type="ChEBI" id="CHEBI:15378"/>
        <dbReference type="ChEBI" id="CHEBI:57856"/>
        <dbReference type="ChEBI" id="CHEBI:59789"/>
        <dbReference type="ChEBI" id="CHEBI:85452"/>
        <dbReference type="ChEBI" id="CHEBI:85454"/>
        <dbReference type="EC" id="2.1.1.37"/>
    </reaction>
</comment>
<evidence type="ECO:0000313" key="11">
    <source>
        <dbReference type="Proteomes" id="UP000284434"/>
    </source>
</evidence>
<feature type="active site" evidence="6">
    <location>
        <position position="85"/>
    </location>
</feature>
<evidence type="ECO:0000256" key="3">
    <source>
        <dbReference type="ARBA" id="ARBA00022691"/>
    </source>
</evidence>
<dbReference type="GO" id="GO:0009307">
    <property type="term" value="P:DNA restriction-modification system"/>
    <property type="evidence" value="ECO:0007669"/>
    <property type="project" value="UniProtKB-KW"/>
</dbReference>
<comment type="similarity">
    <text evidence="6 7">Belongs to the class I-like SAM-binding methyltransferase superfamily. C5-methyltransferase family.</text>
</comment>
<reference evidence="10 11" key="1">
    <citation type="submission" date="2018-08" db="EMBL/GenBank/DDBJ databases">
        <title>A genome reference for cultivated species of the human gut microbiota.</title>
        <authorList>
            <person name="Zou Y."/>
            <person name="Xue W."/>
            <person name="Luo G."/>
        </authorList>
    </citation>
    <scope>NUCLEOTIDE SEQUENCE [LARGE SCALE GENOMIC DNA]</scope>
    <source>
        <strain evidence="10 11">OF03-11</strain>
    </source>
</reference>
<dbReference type="EC" id="2.1.1.37" evidence="8"/>
<dbReference type="NCBIfam" id="TIGR00675">
    <property type="entry name" value="dcm"/>
    <property type="match status" value="1"/>
</dbReference>
<dbReference type="Pfam" id="PF00145">
    <property type="entry name" value="DNA_methylase"/>
    <property type="match status" value="1"/>
</dbReference>
<protein>
    <recommendedName>
        <fullName evidence="8">Cytosine-specific methyltransferase</fullName>
        <ecNumber evidence="8">2.1.1.37</ecNumber>
    </recommendedName>
</protein>
<evidence type="ECO:0000256" key="4">
    <source>
        <dbReference type="ARBA" id="ARBA00022747"/>
    </source>
</evidence>
<dbReference type="SUPFAM" id="SSF53335">
    <property type="entry name" value="S-adenosyl-L-methionine-dependent methyltransferases"/>
    <property type="match status" value="1"/>
</dbReference>
<keyword evidence="2 6" id="KW-0808">Transferase</keyword>
<dbReference type="Proteomes" id="UP000284434">
    <property type="component" value="Unassembled WGS sequence"/>
</dbReference>